<dbReference type="RefSeq" id="WP_342822485.1">
    <property type="nucleotide sequence ID" value="NZ_CP046146.1"/>
</dbReference>
<dbReference type="InterPro" id="IPR017927">
    <property type="entry name" value="FAD-bd_FR_type"/>
</dbReference>
<dbReference type="GO" id="GO:0016491">
    <property type="term" value="F:oxidoreductase activity"/>
    <property type="evidence" value="ECO:0007669"/>
    <property type="project" value="InterPro"/>
</dbReference>
<evidence type="ECO:0000313" key="2">
    <source>
        <dbReference type="EMBL" id="MDG0866161.1"/>
    </source>
</evidence>
<reference evidence="3" key="2">
    <citation type="journal article" date="2023" name="Nat. Commun.">
        <title>Cultivation of marine bacteria of the SAR202 clade.</title>
        <authorList>
            <person name="Lim Y."/>
            <person name="Seo J.H."/>
            <person name="Giovannoni S.J."/>
            <person name="Kang I."/>
            <person name="Cho J.C."/>
        </authorList>
    </citation>
    <scope>NUCLEOTIDE SEQUENCE</scope>
    <source>
        <strain evidence="3">JH1073</strain>
    </source>
</reference>
<dbReference type="PRINTS" id="PR00371">
    <property type="entry name" value="FPNCR"/>
</dbReference>
<organism evidence="3 4">
    <name type="scientific">Candidatus Lucifugimonas marina</name>
    <dbReference type="NCBI Taxonomy" id="3038979"/>
    <lineage>
        <taxon>Bacteria</taxon>
        <taxon>Bacillati</taxon>
        <taxon>Chloroflexota</taxon>
        <taxon>Dehalococcoidia</taxon>
        <taxon>SAR202 cluster</taxon>
        <taxon>Candidatus Lucifugimonadales</taxon>
        <taxon>Candidatus Lucifugimonadaceae</taxon>
        <taxon>Candidatus Lucifugimonas</taxon>
    </lineage>
</organism>
<dbReference type="EMBL" id="CP046147">
    <property type="protein sequence ID" value="WFG39119.1"/>
    <property type="molecule type" value="Genomic_DNA"/>
</dbReference>
<dbReference type="Proteomes" id="UP001219901">
    <property type="component" value="Chromosome"/>
</dbReference>
<proteinExistence type="predicted"/>
<sequence>MKIEPVQEWQIATVTSVNVESPRVKLFKLELGSETKFRAGQYFDIRLTAPDGYQAQRSYSVTSSPEDARTIELAIELIPDGEVSSYFHEYVEPGDQIELRGPIGGHFTLSPNFTKPVLLIAGGSGIAPIISMLRHRRSSTRVAPTAVIFSARTESDILFGTELAEMSDEDPNLHLTITLTRSKSESVATSSAPRETRRIDRPMIDSTIDSLGEQPARAYVCGGTDFVETIGNHLLDIGMAYDDVRTERFGP</sequence>
<dbReference type="Proteomes" id="UP001321249">
    <property type="component" value="Unassembled WGS sequence"/>
</dbReference>
<evidence type="ECO:0000259" key="1">
    <source>
        <dbReference type="PROSITE" id="PS51384"/>
    </source>
</evidence>
<dbReference type="InterPro" id="IPR017938">
    <property type="entry name" value="Riboflavin_synthase-like_b-brl"/>
</dbReference>
<dbReference type="Gene3D" id="3.40.50.80">
    <property type="entry name" value="Nucleotide-binding domain of ferredoxin-NADP reductase (FNR) module"/>
    <property type="match status" value="1"/>
</dbReference>
<dbReference type="Pfam" id="PF00970">
    <property type="entry name" value="FAD_binding_6"/>
    <property type="match status" value="1"/>
</dbReference>
<feature type="domain" description="FAD-binding FR-type" evidence="1">
    <location>
        <begin position="7"/>
        <end position="109"/>
    </location>
</feature>
<evidence type="ECO:0000313" key="3">
    <source>
        <dbReference type="EMBL" id="WFG39119.1"/>
    </source>
</evidence>
<keyword evidence="4" id="KW-1185">Reference proteome</keyword>
<name>A0AAJ5ZFG4_9CHLR</name>
<dbReference type="SUPFAM" id="SSF52343">
    <property type="entry name" value="Ferredoxin reductase-like, C-terminal NADP-linked domain"/>
    <property type="match status" value="1"/>
</dbReference>
<dbReference type="PANTHER" id="PTHR47354:SF5">
    <property type="entry name" value="PROTEIN RFBI"/>
    <property type="match status" value="1"/>
</dbReference>
<dbReference type="PANTHER" id="PTHR47354">
    <property type="entry name" value="NADH OXIDOREDUCTASE HCR"/>
    <property type="match status" value="1"/>
</dbReference>
<dbReference type="Pfam" id="PF00175">
    <property type="entry name" value="NAD_binding_1"/>
    <property type="match status" value="1"/>
</dbReference>
<dbReference type="InterPro" id="IPR008333">
    <property type="entry name" value="Cbr1-like_FAD-bd_dom"/>
</dbReference>
<dbReference type="PRINTS" id="PR00410">
    <property type="entry name" value="PHEHYDRXLASE"/>
</dbReference>
<dbReference type="Gene3D" id="2.40.30.10">
    <property type="entry name" value="Translation factors"/>
    <property type="match status" value="1"/>
</dbReference>
<dbReference type="SUPFAM" id="SSF63380">
    <property type="entry name" value="Riboflavin synthase domain-like"/>
    <property type="match status" value="1"/>
</dbReference>
<reference evidence="4" key="3">
    <citation type="submission" date="2023-06" db="EMBL/GenBank/DDBJ databases">
        <title>Pangenomics reveal diversification of enzyme families and niche specialization in globally abundant SAR202 bacteria.</title>
        <authorList>
            <person name="Saw J.H.W."/>
        </authorList>
    </citation>
    <scope>NUCLEOTIDE SEQUENCE [LARGE SCALE GENOMIC DNA]</scope>
    <source>
        <strain evidence="4">JH1073</strain>
    </source>
</reference>
<gene>
    <name evidence="2" type="ORF">GKO46_03635</name>
    <name evidence="3" type="ORF">GKO48_05625</name>
</gene>
<protein>
    <submittedName>
        <fullName evidence="3">Oxidoreductase</fullName>
    </submittedName>
</protein>
<reference evidence="4 5" key="1">
    <citation type="submission" date="2019-11" db="EMBL/GenBank/DDBJ databases">
        <authorList>
            <person name="Cho J.-C."/>
        </authorList>
    </citation>
    <scope>NUCLEOTIDE SEQUENCE [LARGE SCALE GENOMIC DNA]</scope>
    <source>
        <strain evidence="3 4">JH1073</strain>
        <strain evidence="2 5">JH702</strain>
    </source>
</reference>
<dbReference type="InterPro" id="IPR039261">
    <property type="entry name" value="FNR_nucleotide-bd"/>
</dbReference>
<accession>A0AAJ5ZFG4</accession>
<evidence type="ECO:0000313" key="4">
    <source>
        <dbReference type="Proteomes" id="UP001219901"/>
    </source>
</evidence>
<dbReference type="InterPro" id="IPR001709">
    <property type="entry name" value="Flavoprot_Pyr_Nucl_cyt_Rdtase"/>
</dbReference>
<dbReference type="AlphaFoldDB" id="A0AAJ5ZFG4"/>
<dbReference type="EMBL" id="WMBE01000001">
    <property type="protein sequence ID" value="MDG0866161.1"/>
    <property type="molecule type" value="Genomic_DNA"/>
</dbReference>
<evidence type="ECO:0000313" key="5">
    <source>
        <dbReference type="Proteomes" id="UP001321249"/>
    </source>
</evidence>
<dbReference type="InterPro" id="IPR001433">
    <property type="entry name" value="OxRdtase_FAD/NAD-bd"/>
</dbReference>
<dbReference type="PROSITE" id="PS51384">
    <property type="entry name" value="FAD_FR"/>
    <property type="match status" value="1"/>
</dbReference>
<dbReference type="InterPro" id="IPR050415">
    <property type="entry name" value="MRET"/>
</dbReference>